<dbReference type="NCBIfam" id="TIGR03506">
    <property type="entry name" value="FlgEFG_subfam"/>
    <property type="match status" value="2"/>
</dbReference>
<dbReference type="EMBL" id="JBHRYJ010000001">
    <property type="protein sequence ID" value="MFC3673945.1"/>
    <property type="molecule type" value="Genomic_DNA"/>
</dbReference>
<evidence type="ECO:0000256" key="4">
    <source>
        <dbReference type="ARBA" id="ARBA00023143"/>
    </source>
</evidence>
<name>A0ABV7V9U8_9PROT</name>
<dbReference type="Pfam" id="PF06429">
    <property type="entry name" value="Flg_bbr_C"/>
    <property type="match status" value="1"/>
</dbReference>
<keyword evidence="4 8" id="KW-0975">Bacterial flagellum</keyword>
<dbReference type="NCBIfam" id="TIGR02488">
    <property type="entry name" value="flgG_G_neg"/>
    <property type="match status" value="1"/>
</dbReference>
<dbReference type="InterPro" id="IPR001444">
    <property type="entry name" value="Flag_bb_rod_N"/>
</dbReference>
<evidence type="ECO:0000256" key="6">
    <source>
        <dbReference type="ARBA" id="ARBA00032912"/>
    </source>
</evidence>
<evidence type="ECO:0000256" key="1">
    <source>
        <dbReference type="ARBA" id="ARBA00004117"/>
    </source>
</evidence>
<organism evidence="12 13">
    <name type="scientific">Ferrovibrio xuzhouensis</name>
    <dbReference type="NCBI Taxonomy" id="1576914"/>
    <lineage>
        <taxon>Bacteria</taxon>
        <taxon>Pseudomonadati</taxon>
        <taxon>Pseudomonadota</taxon>
        <taxon>Alphaproteobacteria</taxon>
        <taxon>Rhodospirillales</taxon>
        <taxon>Rhodospirillaceae</taxon>
        <taxon>Ferrovibrio</taxon>
    </lineage>
</organism>
<evidence type="ECO:0000259" key="10">
    <source>
        <dbReference type="Pfam" id="PF06429"/>
    </source>
</evidence>
<dbReference type="Pfam" id="PF00460">
    <property type="entry name" value="Flg_bb_rod"/>
    <property type="match status" value="1"/>
</dbReference>
<feature type="domain" description="Flagellar hook protein FlgE/F/G-like D1" evidence="11">
    <location>
        <begin position="96"/>
        <end position="159"/>
    </location>
</feature>
<dbReference type="InterPro" id="IPR019776">
    <property type="entry name" value="Flagellar_basal_body_rod_CS"/>
</dbReference>
<dbReference type="InterPro" id="IPR053967">
    <property type="entry name" value="LlgE_F_G-like_D1"/>
</dbReference>
<comment type="similarity">
    <text evidence="2 8">Belongs to the flagella basal body rod proteins family.</text>
</comment>
<comment type="subunit">
    <text evidence="5 8">The basal body constitutes a major portion of the flagellar organelle and consists of four rings (L,P,S, and M) mounted on a central rod. The rod consists of about 26 subunits of FlgG in the distal portion, and FlgB, FlgC and FlgF are thought to build up the proximal portion of the rod with about 6 subunits each.</text>
</comment>
<evidence type="ECO:0000256" key="5">
    <source>
        <dbReference type="ARBA" id="ARBA00025933"/>
    </source>
</evidence>
<dbReference type="Pfam" id="PF22692">
    <property type="entry name" value="LlgE_F_G_D1"/>
    <property type="match status" value="1"/>
</dbReference>
<comment type="caution">
    <text evidence="12">The sequence shown here is derived from an EMBL/GenBank/DDBJ whole genome shotgun (WGS) entry which is preliminary data.</text>
</comment>
<dbReference type="SUPFAM" id="SSF117143">
    <property type="entry name" value="Flagellar hook protein flgE"/>
    <property type="match status" value="1"/>
</dbReference>
<keyword evidence="12" id="KW-0282">Flagellum</keyword>
<protein>
    <recommendedName>
        <fullName evidence="3 7">Flagellar basal-body rod protein FlgG</fullName>
    </recommendedName>
    <alternativeName>
        <fullName evidence="6 8">Distal rod protein</fullName>
    </alternativeName>
</protein>
<evidence type="ECO:0000256" key="7">
    <source>
        <dbReference type="NCBIfam" id="TIGR02488"/>
    </source>
</evidence>
<keyword evidence="12" id="KW-0966">Cell projection</keyword>
<dbReference type="PANTHER" id="PTHR30435:SF19">
    <property type="entry name" value="FLAGELLAR BASAL-BODY ROD PROTEIN FLGG"/>
    <property type="match status" value="1"/>
</dbReference>
<dbReference type="InterPro" id="IPR010930">
    <property type="entry name" value="Flg_bb/hook_C_dom"/>
</dbReference>
<dbReference type="PROSITE" id="PS00588">
    <property type="entry name" value="FLAGELLA_BB_ROD"/>
    <property type="match status" value="1"/>
</dbReference>
<keyword evidence="12" id="KW-0969">Cilium</keyword>
<evidence type="ECO:0000259" key="9">
    <source>
        <dbReference type="Pfam" id="PF00460"/>
    </source>
</evidence>
<dbReference type="InterPro" id="IPR020013">
    <property type="entry name" value="Flagellar_FlgE/F/G"/>
</dbReference>
<evidence type="ECO:0000313" key="13">
    <source>
        <dbReference type="Proteomes" id="UP001595711"/>
    </source>
</evidence>
<dbReference type="InterPro" id="IPR012834">
    <property type="entry name" value="FlgG_G_neg"/>
</dbReference>
<evidence type="ECO:0000256" key="8">
    <source>
        <dbReference type="RuleBase" id="RU362116"/>
    </source>
</evidence>
<proteinExistence type="inferred from homology"/>
<evidence type="ECO:0000256" key="2">
    <source>
        <dbReference type="ARBA" id="ARBA00009677"/>
    </source>
</evidence>
<evidence type="ECO:0000313" key="12">
    <source>
        <dbReference type="EMBL" id="MFC3673945.1"/>
    </source>
</evidence>
<gene>
    <name evidence="12" type="primary">flgG</name>
    <name evidence="12" type="ORF">ACFOOQ_00210</name>
</gene>
<evidence type="ECO:0000259" key="11">
    <source>
        <dbReference type="Pfam" id="PF22692"/>
    </source>
</evidence>
<evidence type="ECO:0000256" key="3">
    <source>
        <dbReference type="ARBA" id="ARBA00017948"/>
    </source>
</evidence>
<dbReference type="RefSeq" id="WP_379719981.1">
    <property type="nucleotide sequence ID" value="NZ_JBHRYJ010000001.1"/>
</dbReference>
<accession>A0ABV7V9U8</accession>
<feature type="domain" description="Flagellar basal-body/hook protein C-terminal" evidence="10">
    <location>
        <begin position="215"/>
        <end position="260"/>
    </location>
</feature>
<feature type="domain" description="Flagellar basal body rod protein N-terminal" evidence="9">
    <location>
        <begin position="4"/>
        <end position="34"/>
    </location>
</feature>
<comment type="subcellular location">
    <subcellularLocation>
        <location evidence="1 8">Bacterial flagellum basal body</location>
    </subcellularLocation>
</comment>
<reference evidence="13" key="1">
    <citation type="journal article" date="2019" name="Int. J. Syst. Evol. Microbiol.">
        <title>The Global Catalogue of Microorganisms (GCM) 10K type strain sequencing project: providing services to taxonomists for standard genome sequencing and annotation.</title>
        <authorList>
            <consortium name="The Broad Institute Genomics Platform"/>
            <consortium name="The Broad Institute Genome Sequencing Center for Infectious Disease"/>
            <person name="Wu L."/>
            <person name="Ma J."/>
        </authorList>
    </citation>
    <scope>NUCLEOTIDE SEQUENCE [LARGE SCALE GENOMIC DNA]</scope>
    <source>
        <strain evidence="13">KCTC 42182</strain>
    </source>
</reference>
<dbReference type="PANTHER" id="PTHR30435">
    <property type="entry name" value="FLAGELLAR PROTEIN"/>
    <property type="match status" value="1"/>
</dbReference>
<keyword evidence="13" id="KW-1185">Reference proteome</keyword>
<dbReference type="Proteomes" id="UP001595711">
    <property type="component" value="Unassembled WGS sequence"/>
</dbReference>
<dbReference type="InterPro" id="IPR037925">
    <property type="entry name" value="FlgE/F/G-like"/>
</dbReference>
<sequence length="262" mass="27690">MRSLNTGATGMLAQQLNVEVISNNIANMSTTGFKRQRAEFQDLLYQNLRRPGVTSSDANTIVPSGIQIGVGVRAAGVYRINEQGNLTSTGNPYDIAISGKGYFQITLPSGETAYSRAGSFQLDPTGNIVTADGYTLQPGITVPQGALSVNIDATGIVEAQIAGQAQPQQLGQIQLATFVNEAGLDAQGDNLFLETAASGQPTVGNPNAIGFGSLRQGYLETSNVNPVQEITNLISAQRAYEMNSKVITTSDEMLQVSSRLKS</sequence>